<dbReference type="OMA" id="EYHRFRV"/>
<dbReference type="InterPro" id="IPR007573">
    <property type="entry name" value="QWRF"/>
</dbReference>
<dbReference type="OrthoDB" id="663033at2759"/>
<accession>A0A2C9VQK4</accession>
<comment type="similarity">
    <text evidence="1">Belongs to the QWRF family.</text>
</comment>
<dbReference type="AlphaFoldDB" id="A0A2C9VQK4"/>
<dbReference type="GO" id="GO:0005880">
    <property type="term" value="C:nuclear microtubule"/>
    <property type="evidence" value="ECO:0000318"/>
    <property type="project" value="GO_Central"/>
</dbReference>
<evidence type="ECO:0000313" key="4">
    <source>
        <dbReference type="Proteomes" id="UP000091857"/>
    </source>
</evidence>
<name>A0A2C9VQK4_MANES</name>
<dbReference type="GO" id="GO:0005737">
    <property type="term" value="C:cytoplasm"/>
    <property type="evidence" value="ECO:0000318"/>
    <property type="project" value="GO_Central"/>
</dbReference>
<dbReference type="STRING" id="3983.A0A2C9VQK4"/>
<dbReference type="Proteomes" id="UP000091857">
    <property type="component" value="Chromosome 6"/>
</dbReference>
<dbReference type="GO" id="GO:0051225">
    <property type="term" value="P:spindle assembly"/>
    <property type="evidence" value="ECO:0000318"/>
    <property type="project" value="GO_Central"/>
</dbReference>
<dbReference type="PANTHER" id="PTHR31807">
    <property type="entry name" value="AUGMIN FAMILY MEMBER"/>
    <property type="match status" value="1"/>
</dbReference>
<dbReference type="Pfam" id="PF04484">
    <property type="entry name" value="QWRF"/>
    <property type="match status" value="1"/>
</dbReference>
<sequence>MQYPLTRRHPRTPTPQSPCLVRSRSGAENSSTSMNTSQRFSSRSKSTTRSRNIPIEENINLSSTMHKKYANQDNCSRDGFVRFLQRGSPRDSPATKRPNSASRSSSAWALSPGRSLFNMFPPELPAVTSGEREKTKGGAGAVSGVLKYFRQKKVSPVQEEEYHRFRVLHNRLLQWRFANARAEAAMASTRIVAEDRLFHVWLRIFRVRNITMEKRIQIQKMKHQMKLYQIIHPQMSLLNEWAKMERKNCEAVSRLTRKLSALSVKLPLAEEVKGDVESINTVMSEAAEVMDSIEATITKFTSQVEKILYLITELTSTFEHQNESLRDMERTVVLVAELLAWESSMRVEGMQMVKESRTQHGL</sequence>
<organism evidence="3 4">
    <name type="scientific">Manihot esculenta</name>
    <name type="common">Cassava</name>
    <name type="synonym">Jatropha manihot</name>
    <dbReference type="NCBI Taxonomy" id="3983"/>
    <lineage>
        <taxon>Eukaryota</taxon>
        <taxon>Viridiplantae</taxon>
        <taxon>Streptophyta</taxon>
        <taxon>Embryophyta</taxon>
        <taxon>Tracheophyta</taxon>
        <taxon>Spermatophyta</taxon>
        <taxon>Magnoliopsida</taxon>
        <taxon>eudicotyledons</taxon>
        <taxon>Gunneridae</taxon>
        <taxon>Pentapetalae</taxon>
        <taxon>rosids</taxon>
        <taxon>fabids</taxon>
        <taxon>Malpighiales</taxon>
        <taxon>Euphorbiaceae</taxon>
        <taxon>Crotonoideae</taxon>
        <taxon>Manihoteae</taxon>
        <taxon>Manihot</taxon>
    </lineage>
</organism>
<keyword evidence="4" id="KW-1185">Reference proteome</keyword>
<evidence type="ECO:0000313" key="3">
    <source>
        <dbReference type="EMBL" id="OAY48127.1"/>
    </source>
</evidence>
<feature type="region of interest" description="Disordered" evidence="2">
    <location>
        <begin position="84"/>
        <end position="107"/>
    </location>
</feature>
<comment type="caution">
    <text evidence="3">The sequence shown here is derived from an EMBL/GenBank/DDBJ whole genome shotgun (WGS) entry which is preliminary data.</text>
</comment>
<protein>
    <recommendedName>
        <fullName evidence="5">QWRF motif-containing protein 7</fullName>
    </recommendedName>
</protein>
<dbReference type="PANTHER" id="PTHR31807:SF27">
    <property type="entry name" value="QWRF MOTIF-CONTAINING PROTEIN 7"/>
    <property type="match status" value="1"/>
</dbReference>
<feature type="compositionally biased region" description="Low complexity" evidence="2">
    <location>
        <begin position="36"/>
        <end position="51"/>
    </location>
</feature>
<dbReference type="GO" id="GO:0008017">
    <property type="term" value="F:microtubule binding"/>
    <property type="evidence" value="ECO:0000318"/>
    <property type="project" value="GO_Central"/>
</dbReference>
<evidence type="ECO:0000256" key="2">
    <source>
        <dbReference type="SAM" id="MobiDB-lite"/>
    </source>
</evidence>
<evidence type="ECO:0000256" key="1">
    <source>
        <dbReference type="ARBA" id="ARBA00010016"/>
    </source>
</evidence>
<dbReference type="EMBL" id="CM004392">
    <property type="protein sequence ID" value="OAY48127.1"/>
    <property type="molecule type" value="Genomic_DNA"/>
</dbReference>
<feature type="compositionally biased region" description="Basic residues" evidence="2">
    <location>
        <begin position="1"/>
        <end position="11"/>
    </location>
</feature>
<reference evidence="4" key="1">
    <citation type="journal article" date="2016" name="Nat. Biotechnol.">
        <title>Sequencing wild and cultivated cassava and related species reveals extensive interspecific hybridization and genetic diversity.</title>
        <authorList>
            <person name="Bredeson J.V."/>
            <person name="Lyons J.B."/>
            <person name="Prochnik S.E."/>
            <person name="Wu G.A."/>
            <person name="Ha C.M."/>
            <person name="Edsinger-Gonzales E."/>
            <person name="Grimwood J."/>
            <person name="Schmutz J."/>
            <person name="Rabbi I.Y."/>
            <person name="Egesi C."/>
            <person name="Nauluvula P."/>
            <person name="Lebot V."/>
            <person name="Ndunguru J."/>
            <person name="Mkamilo G."/>
            <person name="Bart R.S."/>
            <person name="Setter T.L."/>
            <person name="Gleadow R.M."/>
            <person name="Kulakow P."/>
            <person name="Ferguson M.E."/>
            <person name="Rounsley S."/>
            <person name="Rokhsar D.S."/>
        </authorList>
    </citation>
    <scope>NUCLEOTIDE SEQUENCE [LARGE SCALE GENOMIC DNA]</scope>
    <source>
        <strain evidence="4">cv. AM560-2</strain>
    </source>
</reference>
<proteinExistence type="inferred from homology"/>
<evidence type="ECO:0008006" key="5">
    <source>
        <dbReference type="Google" id="ProtNLM"/>
    </source>
</evidence>
<feature type="region of interest" description="Disordered" evidence="2">
    <location>
        <begin position="1"/>
        <end position="60"/>
    </location>
</feature>
<feature type="compositionally biased region" description="Polar residues" evidence="2">
    <location>
        <begin position="26"/>
        <end position="35"/>
    </location>
</feature>
<dbReference type="Gramene" id="Manes.06G133400.1.v8.1">
    <property type="protein sequence ID" value="Manes.06G133400.1.v8.1.CDS"/>
    <property type="gene ID" value="Manes.06G133400.v8.1"/>
</dbReference>
<gene>
    <name evidence="3" type="ORF">MANES_06G133400v8</name>
</gene>